<evidence type="ECO:0000256" key="4">
    <source>
        <dbReference type="ARBA" id="ARBA00022676"/>
    </source>
</evidence>
<evidence type="ECO:0000256" key="8">
    <source>
        <dbReference type="ARBA" id="ARBA00022989"/>
    </source>
</evidence>
<evidence type="ECO:0000313" key="23">
    <source>
        <dbReference type="Proteomes" id="UP000694569"/>
    </source>
</evidence>
<keyword evidence="9 19" id="KW-0333">Golgi apparatus</keyword>
<evidence type="ECO:0000256" key="13">
    <source>
        <dbReference type="ARBA" id="ARBA00029329"/>
    </source>
</evidence>
<keyword evidence="7" id="KW-0735">Signal-anchor</keyword>
<keyword evidence="8 19" id="KW-1133">Transmembrane helix</keyword>
<dbReference type="InterPro" id="IPR038577">
    <property type="entry name" value="GT10-like_C_sf"/>
</dbReference>
<comment type="catalytic activity">
    <reaction evidence="16">
        <text>an alpha-Neu5Ac-(2-&gt;3)-beta-D-Gal-(1-&gt;3)-D-GlcNAc derivative + GDP-beta-L-fucose = an alpha-Neu5Ac-(2-&gt;3)-beta-D-Gal-(1-&gt;3)-[alpha-L-Fuc-(1-&gt;4)]-beta-D-GlcNAc derivative + GDP + H(+)</text>
        <dbReference type="Rhea" id="RHEA:62904"/>
        <dbReference type="ChEBI" id="CHEBI:15378"/>
        <dbReference type="ChEBI" id="CHEBI:57273"/>
        <dbReference type="ChEBI" id="CHEBI:58189"/>
        <dbReference type="ChEBI" id="CHEBI:146021"/>
        <dbReference type="ChEBI" id="CHEBI:146022"/>
    </reaction>
    <physiologicalReaction direction="left-to-right" evidence="16">
        <dbReference type="Rhea" id="RHEA:62905"/>
    </physiologicalReaction>
</comment>
<dbReference type="AlphaFoldDB" id="A0A8C5PH37"/>
<organism evidence="22 23">
    <name type="scientific">Leptobrachium leishanense</name>
    <name type="common">Leishan spiny toad</name>
    <dbReference type="NCBI Taxonomy" id="445787"/>
    <lineage>
        <taxon>Eukaryota</taxon>
        <taxon>Metazoa</taxon>
        <taxon>Chordata</taxon>
        <taxon>Craniata</taxon>
        <taxon>Vertebrata</taxon>
        <taxon>Euteleostomi</taxon>
        <taxon>Amphibia</taxon>
        <taxon>Batrachia</taxon>
        <taxon>Anura</taxon>
        <taxon>Pelobatoidea</taxon>
        <taxon>Megophryidae</taxon>
        <taxon>Leptobrachium</taxon>
    </lineage>
</organism>
<dbReference type="InterPro" id="IPR055270">
    <property type="entry name" value="Glyco_tran_10_C"/>
</dbReference>
<dbReference type="GO" id="GO:0017083">
    <property type="term" value="F:4-galactosyl-N-acetylglucosaminide 3-alpha-L-fucosyltransferase activity"/>
    <property type="evidence" value="ECO:0007669"/>
    <property type="project" value="UniProtKB-EC"/>
</dbReference>
<comment type="catalytic activity">
    <reaction evidence="17">
        <text>an N-acetyl-alpha-neuraminyl-(2-&gt;3)-beta-D-galactosyl-(1-&gt;4)-N-acetyl-beta-D-glucosaminyl derivative + GDP-beta-L-fucose = an alpha-Neu5Ac-(2-&gt;3)-beta-D-Gal-(1-&gt;4)-[alpha-L-Fuc-(1-&gt;3)]-beta-D-GlcNAc derivative + GDP + H(+)</text>
        <dbReference type="Rhea" id="RHEA:56076"/>
        <dbReference type="ChEBI" id="CHEBI:15378"/>
        <dbReference type="ChEBI" id="CHEBI:57273"/>
        <dbReference type="ChEBI" id="CHEBI:58189"/>
        <dbReference type="ChEBI" id="CHEBI:136545"/>
        <dbReference type="ChEBI" id="CHEBI:139509"/>
    </reaction>
    <physiologicalReaction direction="left-to-right" evidence="17">
        <dbReference type="Rhea" id="RHEA:56077"/>
    </physiologicalReaction>
</comment>
<evidence type="ECO:0000256" key="9">
    <source>
        <dbReference type="ARBA" id="ARBA00023034"/>
    </source>
</evidence>
<comment type="catalytic activity">
    <reaction evidence="15">
        <text>a beta-D-galactosyl-(1-&gt;3)-N-acetyl-beta-D-glucosaminyl derivative + GDP-beta-L-fucose = a beta-D-galactosyl-(1-&gt;3)-[alpha-L-fucosyl-(1-&gt;4)]-N-acetyl-beta-D-glucosaminyl derivative + GDP + H(+)</text>
        <dbReference type="Rhea" id="RHEA:23628"/>
        <dbReference type="ChEBI" id="CHEBI:15378"/>
        <dbReference type="ChEBI" id="CHEBI:57273"/>
        <dbReference type="ChEBI" id="CHEBI:58189"/>
        <dbReference type="ChEBI" id="CHEBI:133506"/>
        <dbReference type="ChEBI" id="CHEBI:140304"/>
        <dbReference type="EC" id="2.4.1.65"/>
    </reaction>
    <physiologicalReaction direction="left-to-right" evidence="15">
        <dbReference type="Rhea" id="RHEA:23629"/>
    </physiologicalReaction>
</comment>
<evidence type="ECO:0000256" key="6">
    <source>
        <dbReference type="ARBA" id="ARBA00022692"/>
    </source>
</evidence>
<feature type="domain" description="Fucosyltransferase C-terminal" evidence="20">
    <location>
        <begin position="176"/>
        <end position="349"/>
    </location>
</feature>
<dbReference type="PANTHER" id="PTHR11929:SF11">
    <property type="entry name" value="4-GALACTOSYL-N-ACETYLGLUCOSAMINIDE 3-ALPHA-L-FUCOSYLTRANSFERASE FUT5"/>
    <property type="match status" value="1"/>
</dbReference>
<evidence type="ECO:0000256" key="11">
    <source>
        <dbReference type="ARBA" id="ARBA00023136"/>
    </source>
</evidence>
<comment type="catalytic activity">
    <reaction evidence="13">
        <text>a beta-D-galactosyl-(1-&gt;4)-N-acetyl-beta-D-glucosaminyl derivative + GDP-beta-L-fucose = a beta-D-galactosyl-(1-&gt;4)-[alpha-L-fucosyl-(1-&gt;3)]-N-acetyl-beta-D-glucosaminyl derivative + GDP + H(+)</text>
        <dbReference type="Rhea" id="RHEA:14257"/>
        <dbReference type="ChEBI" id="CHEBI:15378"/>
        <dbReference type="ChEBI" id="CHEBI:57273"/>
        <dbReference type="ChEBI" id="CHEBI:58189"/>
        <dbReference type="ChEBI" id="CHEBI:133507"/>
        <dbReference type="ChEBI" id="CHEBI:137941"/>
        <dbReference type="EC" id="2.4.1.152"/>
    </reaction>
    <physiologicalReaction direction="left-to-right" evidence="13">
        <dbReference type="Rhea" id="RHEA:14258"/>
    </physiologicalReaction>
</comment>
<evidence type="ECO:0000256" key="2">
    <source>
        <dbReference type="ARBA" id="ARBA00004922"/>
    </source>
</evidence>
<dbReference type="GO" id="GO:0032580">
    <property type="term" value="C:Golgi cisterna membrane"/>
    <property type="evidence" value="ECO:0007669"/>
    <property type="project" value="UniProtKB-SubCell"/>
</dbReference>
<dbReference type="GO" id="GO:0006629">
    <property type="term" value="P:lipid metabolic process"/>
    <property type="evidence" value="ECO:0007669"/>
    <property type="project" value="UniProtKB-KW"/>
</dbReference>
<feature type="transmembrane region" description="Helical" evidence="19">
    <location>
        <begin position="12"/>
        <end position="34"/>
    </location>
</feature>
<keyword evidence="10" id="KW-0443">Lipid metabolism</keyword>
<dbReference type="InterPro" id="IPR031481">
    <property type="entry name" value="Glyco_tran_10_N"/>
</dbReference>
<evidence type="ECO:0000256" key="14">
    <source>
        <dbReference type="ARBA" id="ARBA00036052"/>
    </source>
</evidence>
<evidence type="ECO:0000256" key="10">
    <source>
        <dbReference type="ARBA" id="ARBA00023098"/>
    </source>
</evidence>
<keyword evidence="23" id="KW-1185">Reference proteome</keyword>
<dbReference type="Pfam" id="PF00852">
    <property type="entry name" value="Glyco_transf_10"/>
    <property type="match status" value="1"/>
</dbReference>
<evidence type="ECO:0000256" key="12">
    <source>
        <dbReference type="ARBA" id="ARBA00023180"/>
    </source>
</evidence>
<dbReference type="PANTHER" id="PTHR11929">
    <property type="entry name" value="ALPHA- 1,3 -FUCOSYLTRANSFERASE"/>
    <property type="match status" value="1"/>
</dbReference>
<comment type="similarity">
    <text evidence="3 19">Belongs to the glycosyltransferase 10 family.</text>
</comment>
<accession>A0A8C5PH37</accession>
<dbReference type="UniPathway" id="UPA00378"/>
<comment type="pathway">
    <text evidence="2">Protein modification; protein glycosylation.</text>
</comment>
<reference evidence="22" key="1">
    <citation type="submission" date="2025-08" db="UniProtKB">
        <authorList>
            <consortium name="Ensembl"/>
        </authorList>
    </citation>
    <scope>IDENTIFICATION</scope>
</reference>
<evidence type="ECO:0000313" key="22">
    <source>
        <dbReference type="Ensembl" id="ENSLLEP00000022715.1"/>
    </source>
</evidence>
<keyword evidence="4 19" id="KW-0328">Glycosyltransferase</keyword>
<sequence length="352" mass="41762">MSLIKEMNFVKSTPHCIQCSVLIIPIIIFFFLFFDLHTNLKPGFQFSLHRSTAPKEKELLILLWTWPFGERFPFSRGHIEGSSCMLTDDRRLLSLADAVIIHHRDVSLSKELLPKFPRPNKQYWIWFNMESPSHVTNLAMMDNLFNLTMTYRADSDIVTPYGWLEKHNCPQNISIPAKERLVAWVISNWNPLDDRCKYYKALKNYVDIDVYGKYHKPLPKYYQSSVLSKYKFYLAFENSVDRDYITEKLWTNAFLSRTVPIVLGPPRKNYERFIPGDSFIHVDDFSNSRELSAYILELDKDDQRYNAYFQWTSWLRPVTVLNWTEYFCKACNTLEQTQSYRTIPSLTVWFKN</sequence>
<evidence type="ECO:0000256" key="5">
    <source>
        <dbReference type="ARBA" id="ARBA00022679"/>
    </source>
</evidence>
<dbReference type="Ensembl" id="ENSLLET00000023586.1">
    <property type="protein sequence ID" value="ENSLLEP00000022715.1"/>
    <property type="gene ID" value="ENSLLEG00000014421.1"/>
</dbReference>
<keyword evidence="6 19" id="KW-0812">Transmembrane</keyword>
<comment type="catalytic activity">
    <reaction evidence="14">
        <text>an alpha-Neu5Ac-(2-&gt;3)-beta-D-Gal-(1-&gt;4)-beta-D-GlcNAc-(1-&gt;3)-beta-D-Gal-(1-&gt;4)-[alpha-L-Fuc-(1-&gt;3)]-beta-D-GlcNAc derivative + GDP-beta-L-fucose = an alpha-Neu5Ac-(2-&gt;3)-beta-D-Gal-(1-&gt;4)-[alpha-L-Fuc-(1-&gt;3)]-beta-D-GlcNAc-(1-&gt;3)-beta-D-Gal-(1-&gt;4)-[alpha-L-Fuc-(1-&gt;3)]-beta-D-GlcNAc derivative + GDP + H(+)</text>
        <dbReference type="Rhea" id="RHEA:52864"/>
        <dbReference type="ChEBI" id="CHEBI:15378"/>
        <dbReference type="ChEBI" id="CHEBI:57273"/>
        <dbReference type="ChEBI" id="CHEBI:58189"/>
        <dbReference type="ChEBI" id="CHEBI:145342"/>
        <dbReference type="ChEBI" id="CHEBI:145343"/>
    </reaction>
    <physiologicalReaction direction="left-to-right" evidence="14">
        <dbReference type="Rhea" id="RHEA:52865"/>
    </physiologicalReaction>
</comment>
<evidence type="ECO:0000256" key="19">
    <source>
        <dbReference type="RuleBase" id="RU003832"/>
    </source>
</evidence>
<dbReference type="SUPFAM" id="SSF53756">
    <property type="entry name" value="UDP-Glycosyltransferase/glycogen phosphorylase"/>
    <property type="match status" value="1"/>
</dbReference>
<evidence type="ECO:0000259" key="20">
    <source>
        <dbReference type="Pfam" id="PF00852"/>
    </source>
</evidence>
<dbReference type="GeneTree" id="ENSGT00940000163125"/>
<evidence type="ECO:0000256" key="16">
    <source>
        <dbReference type="ARBA" id="ARBA00036468"/>
    </source>
</evidence>
<keyword evidence="11 19" id="KW-0472">Membrane</keyword>
<dbReference type="OrthoDB" id="427096at2759"/>
<evidence type="ECO:0000256" key="1">
    <source>
        <dbReference type="ARBA" id="ARBA00004447"/>
    </source>
</evidence>
<keyword evidence="12" id="KW-0325">Glycoprotein</keyword>
<evidence type="ECO:0000259" key="21">
    <source>
        <dbReference type="Pfam" id="PF17039"/>
    </source>
</evidence>
<comment type="catalytic activity">
    <reaction evidence="18">
        <text>beta-D-galactosyl-(1-&gt;4)-N-acetyl-D-glucosamine + GDP-beta-L-fucose = beta-D-galactosyl-(1-&gt;4)-[alpha-L-fucosyl-(1-&gt;3)]-N-acetyl-D-glucosamine + GDP + H(+)</text>
        <dbReference type="Rhea" id="RHEA:62824"/>
        <dbReference type="ChEBI" id="CHEBI:15378"/>
        <dbReference type="ChEBI" id="CHEBI:57273"/>
        <dbReference type="ChEBI" id="CHEBI:58189"/>
        <dbReference type="ChEBI" id="CHEBI:60152"/>
        <dbReference type="ChEBI" id="CHEBI:62287"/>
    </reaction>
    <physiologicalReaction direction="left-to-right" evidence="18">
        <dbReference type="Rhea" id="RHEA:62825"/>
    </physiologicalReaction>
</comment>
<name>A0A8C5PH37_9ANUR</name>
<evidence type="ECO:0000256" key="17">
    <source>
        <dbReference type="ARBA" id="ARBA00036481"/>
    </source>
</evidence>
<proteinExistence type="inferred from homology"/>
<comment type="subcellular location">
    <subcellularLocation>
        <location evidence="1 19">Golgi apparatus</location>
        <location evidence="1 19">Golgi stack membrane</location>
        <topology evidence="1 19">Single-pass type II membrane protein</topology>
    </subcellularLocation>
</comment>
<evidence type="ECO:0000256" key="7">
    <source>
        <dbReference type="ARBA" id="ARBA00022968"/>
    </source>
</evidence>
<dbReference type="Proteomes" id="UP000694569">
    <property type="component" value="Unplaced"/>
</dbReference>
<reference evidence="22" key="2">
    <citation type="submission" date="2025-09" db="UniProtKB">
        <authorList>
            <consortium name="Ensembl"/>
        </authorList>
    </citation>
    <scope>IDENTIFICATION</scope>
</reference>
<dbReference type="InterPro" id="IPR001503">
    <property type="entry name" value="Glyco_trans_10"/>
</dbReference>
<feature type="domain" description="Fucosyltransferase N-terminal" evidence="21">
    <location>
        <begin position="57"/>
        <end position="162"/>
    </location>
</feature>
<dbReference type="Gene3D" id="3.40.50.11660">
    <property type="entry name" value="Glycosyl transferase family 10, C-terminal domain"/>
    <property type="match status" value="1"/>
</dbReference>
<keyword evidence="5 19" id="KW-0808">Transferase</keyword>
<dbReference type="GO" id="GO:0017060">
    <property type="term" value="F:3-galactosyl-N-acetylglucosaminide 4-alpha-L-fucosyltransferase activity"/>
    <property type="evidence" value="ECO:0007669"/>
    <property type="project" value="UniProtKB-EC"/>
</dbReference>
<dbReference type="EC" id="2.4.1.-" evidence="19"/>
<evidence type="ECO:0000256" key="3">
    <source>
        <dbReference type="ARBA" id="ARBA00008919"/>
    </source>
</evidence>
<evidence type="ECO:0000256" key="18">
    <source>
        <dbReference type="ARBA" id="ARBA00036928"/>
    </source>
</evidence>
<dbReference type="Pfam" id="PF17039">
    <property type="entry name" value="Glyco_tran_10_N"/>
    <property type="match status" value="1"/>
</dbReference>
<protein>
    <recommendedName>
        <fullName evidence="19">Fucosyltransferase</fullName>
        <ecNumber evidence="19">2.4.1.-</ecNumber>
    </recommendedName>
</protein>
<dbReference type="FunFam" id="3.40.50.11660:FF:000001">
    <property type="entry name" value="alpha-(1,3)-fucosyltransferase 9"/>
    <property type="match status" value="1"/>
</dbReference>
<evidence type="ECO:0000256" key="15">
    <source>
        <dbReference type="ARBA" id="ARBA00036273"/>
    </source>
</evidence>